<proteinExistence type="predicted"/>
<dbReference type="AlphaFoldDB" id="A0A699HQF6"/>
<gene>
    <name evidence="2" type="ORF">Tci_422134</name>
</gene>
<feature type="region of interest" description="Disordered" evidence="1">
    <location>
        <begin position="210"/>
        <end position="295"/>
    </location>
</feature>
<evidence type="ECO:0000313" key="2">
    <source>
        <dbReference type="EMBL" id="GEY50160.1"/>
    </source>
</evidence>
<dbReference type="EMBL" id="BKCJ010183919">
    <property type="protein sequence ID" value="GEY50160.1"/>
    <property type="molecule type" value="Genomic_DNA"/>
</dbReference>
<organism evidence="2">
    <name type="scientific">Tanacetum cinerariifolium</name>
    <name type="common">Dalmatian daisy</name>
    <name type="synonym">Chrysanthemum cinerariifolium</name>
    <dbReference type="NCBI Taxonomy" id="118510"/>
    <lineage>
        <taxon>Eukaryota</taxon>
        <taxon>Viridiplantae</taxon>
        <taxon>Streptophyta</taxon>
        <taxon>Embryophyta</taxon>
        <taxon>Tracheophyta</taxon>
        <taxon>Spermatophyta</taxon>
        <taxon>Magnoliopsida</taxon>
        <taxon>eudicotyledons</taxon>
        <taxon>Gunneridae</taxon>
        <taxon>Pentapetalae</taxon>
        <taxon>asterids</taxon>
        <taxon>campanulids</taxon>
        <taxon>Asterales</taxon>
        <taxon>Asteraceae</taxon>
        <taxon>Asteroideae</taxon>
        <taxon>Anthemideae</taxon>
        <taxon>Anthemidinae</taxon>
        <taxon>Tanacetum</taxon>
    </lineage>
</organism>
<accession>A0A699HQF6</accession>
<sequence length="371" mass="42898">MNLIATQQAALDNSLVAPEKRLKIKRCFVICPQLPNQNFVEIPSEDDLLSFIKELGYSGNYEMLSTIRTDQMHQPWRTFDVVLNKCIFGKTTGLDKLKELRAQIIINLHTVCDDTLLGTLKFISKTEDYQKYEVLIPDEMINEDIKLSTAYKTYLDYATRKVPPKKARKFKKLASPKLKTVPIYPKEPTKKEILLTSRYHRRNHQLRLIDTKARLKTQGESEDESDGVHDEDGNDDDIGNDAQDSERTISDDDDNPSFTLKDYEEEEQDEEYLRTPDKDKSDDEEKMYEEEDDDVAKELTDHQNASFESWFVHEEEDAHVTLTTIHDKTEGPLQRSSVSSDFTSKLLNLDNLSLDINSLMDSFIRLDRGTK</sequence>
<feature type="compositionally biased region" description="Basic and acidic residues" evidence="1">
    <location>
        <begin position="271"/>
        <end position="283"/>
    </location>
</feature>
<evidence type="ECO:0000256" key="1">
    <source>
        <dbReference type="SAM" id="MobiDB-lite"/>
    </source>
</evidence>
<name>A0A699HQF6_TANCI</name>
<reference evidence="2" key="1">
    <citation type="journal article" date="2019" name="Sci. Rep.">
        <title>Draft genome of Tanacetum cinerariifolium, the natural source of mosquito coil.</title>
        <authorList>
            <person name="Yamashiro T."/>
            <person name="Shiraishi A."/>
            <person name="Satake H."/>
            <person name="Nakayama K."/>
        </authorList>
    </citation>
    <scope>NUCLEOTIDE SEQUENCE</scope>
</reference>
<feature type="compositionally biased region" description="Basic and acidic residues" evidence="1">
    <location>
        <begin position="210"/>
        <end position="219"/>
    </location>
</feature>
<protein>
    <submittedName>
        <fullName evidence="2">Uncharacterized protein</fullName>
    </submittedName>
</protein>
<comment type="caution">
    <text evidence="2">The sequence shown here is derived from an EMBL/GenBank/DDBJ whole genome shotgun (WGS) entry which is preliminary data.</text>
</comment>
<feature type="compositionally biased region" description="Acidic residues" evidence="1">
    <location>
        <begin position="284"/>
        <end position="295"/>
    </location>
</feature>